<dbReference type="EC" id="2.7.7.7" evidence="2 18"/>
<comment type="subunit">
    <text evidence="18">DNA polymerase III contains a core (composed of alpha, epsilon and theta chains) that associates with a tau subunit. This core dimerizes to form the POLIII' complex. PolIII' associates with the gamma complex (composed of gamma, delta, delta', psi and chi chains) and with the beta chain to form the complete DNA polymerase III complex.</text>
</comment>
<evidence type="ECO:0000256" key="12">
    <source>
        <dbReference type="ARBA" id="ARBA00022932"/>
    </source>
</evidence>
<evidence type="ECO:0000256" key="6">
    <source>
        <dbReference type="ARBA" id="ARBA00022705"/>
    </source>
</evidence>
<evidence type="ECO:0000256" key="7">
    <source>
        <dbReference type="ARBA" id="ARBA00022722"/>
    </source>
</evidence>
<evidence type="ECO:0000259" key="19">
    <source>
        <dbReference type="SMART" id="SM00479"/>
    </source>
</evidence>
<keyword evidence="13 17" id="KW-0464">Manganese</keyword>
<comment type="cofactor">
    <cofactor evidence="1 18">
        <name>Mn(2+)</name>
        <dbReference type="ChEBI" id="CHEBI:29035"/>
    </cofactor>
</comment>
<organism evidence="20 21">
    <name type="scientific">Spiribacter aquaticus</name>
    <dbReference type="NCBI Taxonomy" id="1935996"/>
    <lineage>
        <taxon>Bacteria</taxon>
        <taxon>Pseudomonadati</taxon>
        <taxon>Pseudomonadota</taxon>
        <taxon>Gammaproteobacteria</taxon>
        <taxon>Chromatiales</taxon>
        <taxon>Ectothiorhodospiraceae</taxon>
        <taxon>Spiribacter</taxon>
    </lineage>
</organism>
<comment type="caution">
    <text evidence="20">The sequence shown here is derived from an EMBL/GenBank/DDBJ whole genome shotgun (WGS) entry which is preliminary data.</text>
</comment>
<evidence type="ECO:0000256" key="9">
    <source>
        <dbReference type="ARBA" id="ARBA00022801"/>
    </source>
</evidence>
<dbReference type="NCBIfam" id="TIGR01406">
    <property type="entry name" value="dnaQ_proteo"/>
    <property type="match status" value="1"/>
</dbReference>
<comment type="function">
    <text evidence="18">DNA polymerase III is a complex, multichain enzyme responsible for most of the replicative synthesis in bacteria. The epsilon subunit contain the editing function and is a proofreading 3'-5' exonuclease.</text>
</comment>
<keyword evidence="10 18" id="KW-0269">Exonuclease</keyword>
<dbReference type="InterPro" id="IPR013520">
    <property type="entry name" value="Ribonucl_H"/>
</dbReference>
<feature type="active site" description="Proton acceptor" evidence="15">
    <location>
        <position position="153"/>
    </location>
</feature>
<feature type="binding site" evidence="16">
    <location>
        <position position="52"/>
    </location>
    <ligand>
        <name>substrate</name>
    </ligand>
</feature>
<evidence type="ECO:0000256" key="2">
    <source>
        <dbReference type="ARBA" id="ARBA00012417"/>
    </source>
</evidence>
<dbReference type="GO" id="GO:0045004">
    <property type="term" value="P:DNA replication proofreading"/>
    <property type="evidence" value="ECO:0007669"/>
    <property type="project" value="TreeGrafter"/>
</dbReference>
<dbReference type="NCBIfam" id="TIGR00573">
    <property type="entry name" value="dnaq"/>
    <property type="match status" value="1"/>
</dbReference>
<evidence type="ECO:0000256" key="18">
    <source>
        <dbReference type="RuleBase" id="RU364087"/>
    </source>
</evidence>
<dbReference type="Pfam" id="PF00929">
    <property type="entry name" value="RNase_T"/>
    <property type="match status" value="1"/>
</dbReference>
<keyword evidence="7 18" id="KW-0540">Nuclease</keyword>
<keyword evidence="8 17" id="KW-0479">Metal-binding</keyword>
<dbReference type="InterPro" id="IPR006054">
    <property type="entry name" value="DnaQ"/>
</dbReference>
<protein>
    <recommendedName>
        <fullName evidence="3 18">DNA polymerase III subunit epsilon</fullName>
        <ecNumber evidence="2 18">2.7.7.7</ecNumber>
    </recommendedName>
</protein>
<evidence type="ECO:0000256" key="11">
    <source>
        <dbReference type="ARBA" id="ARBA00022842"/>
    </source>
</evidence>
<dbReference type="AlphaFoldDB" id="A0A557RHG1"/>
<comment type="cofactor">
    <cofactor evidence="17">
        <name>Mg(2+)</name>
        <dbReference type="ChEBI" id="CHEBI:18420"/>
    </cofactor>
    <cofactor evidence="17">
        <name>Mn(2+)</name>
        <dbReference type="ChEBI" id="CHEBI:29035"/>
    </cofactor>
    <text evidence="17">Binds 2 divalent metal cations. Magnesium or manganese.</text>
</comment>
<dbReference type="FunFam" id="3.30.420.10:FF:000012">
    <property type="entry name" value="DNA polymerase III subunit epsilon"/>
    <property type="match status" value="1"/>
</dbReference>
<keyword evidence="11 17" id="KW-0460">Magnesium</keyword>
<evidence type="ECO:0000256" key="17">
    <source>
        <dbReference type="PIRSR" id="PIRSR606309-3"/>
    </source>
</evidence>
<dbReference type="GO" id="GO:0008408">
    <property type="term" value="F:3'-5' exonuclease activity"/>
    <property type="evidence" value="ECO:0007669"/>
    <property type="project" value="TreeGrafter"/>
</dbReference>
<evidence type="ECO:0000256" key="1">
    <source>
        <dbReference type="ARBA" id="ARBA00001936"/>
    </source>
</evidence>
<evidence type="ECO:0000256" key="3">
    <source>
        <dbReference type="ARBA" id="ARBA00020352"/>
    </source>
</evidence>
<feature type="domain" description="Exonuclease" evidence="19">
    <location>
        <begin position="2"/>
        <end position="175"/>
    </location>
</feature>
<feature type="binding site" evidence="16">
    <location>
        <position position="158"/>
    </location>
    <ligand>
        <name>substrate</name>
    </ligand>
</feature>
<dbReference type="SMART" id="SM00479">
    <property type="entry name" value="EXOIII"/>
    <property type="match status" value="1"/>
</dbReference>
<sequence>MRQIILDTETTGLEPENGHRIIEIGGYEIEQRRPTGRRFHEYLNPDRSVDPEAVEVHGITDQYLMDKPRFADIAARFIDFVTDAELIIHNAPFDVGFLDSEFSRLGAQWGQLADYCRVTDSLALARRRHPGQRNSLDALCRRYAIDNSGRSLHGALLDAEILAEVYLAMTGGQVTLHLGARDNEGPAQPVAGDQAVSADRPRLLVIEPTAEEAAAHAAWLEQLDRDSDGACVWRSLTGEARA</sequence>
<dbReference type="PANTHER" id="PTHR30231:SF41">
    <property type="entry name" value="DNA POLYMERASE III SUBUNIT EPSILON"/>
    <property type="match status" value="1"/>
</dbReference>
<keyword evidence="4 18" id="KW-0808">Transferase</keyword>
<dbReference type="Gene3D" id="3.30.420.10">
    <property type="entry name" value="Ribonuclease H-like superfamily/Ribonuclease H"/>
    <property type="match status" value="1"/>
</dbReference>
<feature type="binding site" evidence="17">
    <location>
        <position position="7"/>
    </location>
    <ligand>
        <name>a divalent metal cation</name>
        <dbReference type="ChEBI" id="CHEBI:60240"/>
        <label>1</label>
        <note>catalytic</note>
    </ligand>
</feature>
<dbReference type="InterPro" id="IPR012337">
    <property type="entry name" value="RNaseH-like_sf"/>
</dbReference>
<evidence type="ECO:0000313" key="20">
    <source>
        <dbReference type="EMBL" id="TVO64556.1"/>
    </source>
</evidence>
<dbReference type="CDD" id="cd06131">
    <property type="entry name" value="DNA_pol_III_epsilon_Ecoli_like"/>
    <property type="match status" value="1"/>
</dbReference>
<evidence type="ECO:0000256" key="5">
    <source>
        <dbReference type="ARBA" id="ARBA00022695"/>
    </source>
</evidence>
<dbReference type="GO" id="GO:0003887">
    <property type="term" value="F:DNA-directed DNA polymerase activity"/>
    <property type="evidence" value="ECO:0007669"/>
    <property type="project" value="UniProtKB-KW"/>
</dbReference>
<comment type="catalytic activity">
    <reaction evidence="14 18">
        <text>DNA(n) + a 2'-deoxyribonucleoside 5'-triphosphate = DNA(n+1) + diphosphate</text>
        <dbReference type="Rhea" id="RHEA:22508"/>
        <dbReference type="Rhea" id="RHEA-COMP:17339"/>
        <dbReference type="Rhea" id="RHEA-COMP:17340"/>
        <dbReference type="ChEBI" id="CHEBI:33019"/>
        <dbReference type="ChEBI" id="CHEBI:61560"/>
        <dbReference type="ChEBI" id="CHEBI:173112"/>
        <dbReference type="EC" id="2.7.7.7"/>
    </reaction>
</comment>
<feature type="binding site" evidence="16">
    <location>
        <position position="9"/>
    </location>
    <ligand>
        <name>substrate</name>
    </ligand>
</feature>
<dbReference type="InterPro" id="IPR036397">
    <property type="entry name" value="RNaseH_sf"/>
</dbReference>
<keyword evidence="5 18" id="KW-0548">Nucleotidyltransferase</keyword>
<proteinExistence type="predicted"/>
<dbReference type="Proteomes" id="UP000316688">
    <property type="component" value="Unassembled WGS sequence"/>
</dbReference>
<dbReference type="EMBL" id="VMKP01000003">
    <property type="protein sequence ID" value="TVO64556.1"/>
    <property type="molecule type" value="Genomic_DNA"/>
</dbReference>
<feature type="binding site" evidence="17">
    <location>
        <position position="9"/>
    </location>
    <ligand>
        <name>a divalent metal cation</name>
        <dbReference type="ChEBI" id="CHEBI:60240"/>
        <label>1</label>
        <note>catalytic</note>
    </ligand>
</feature>
<reference evidence="20 21" key="1">
    <citation type="submission" date="2019-07" db="EMBL/GenBank/DDBJ databases">
        <title>Reclasification of Spiribacter aquaticus.</title>
        <authorList>
            <person name="Leon M.J."/>
            <person name="Sanchez-Porro C."/>
            <person name="Ventosa A."/>
        </authorList>
    </citation>
    <scope>NUCLEOTIDE SEQUENCE [LARGE SCALE GENOMIC DNA]</scope>
    <source>
        <strain evidence="20 21">SP30</strain>
    </source>
</reference>
<evidence type="ECO:0000256" key="15">
    <source>
        <dbReference type="PIRSR" id="PIRSR606309-1"/>
    </source>
</evidence>
<evidence type="ECO:0000256" key="13">
    <source>
        <dbReference type="ARBA" id="ARBA00023211"/>
    </source>
</evidence>
<evidence type="ECO:0000256" key="10">
    <source>
        <dbReference type="ARBA" id="ARBA00022839"/>
    </source>
</evidence>
<dbReference type="PANTHER" id="PTHR30231">
    <property type="entry name" value="DNA POLYMERASE III SUBUNIT EPSILON"/>
    <property type="match status" value="1"/>
</dbReference>
<evidence type="ECO:0000256" key="8">
    <source>
        <dbReference type="ARBA" id="ARBA00022723"/>
    </source>
</evidence>
<dbReference type="GO" id="GO:0005829">
    <property type="term" value="C:cytosol"/>
    <property type="evidence" value="ECO:0007669"/>
    <property type="project" value="TreeGrafter"/>
</dbReference>
<keyword evidence="12 18" id="KW-0239">DNA-directed DNA polymerase</keyword>
<keyword evidence="6 18" id="KW-0235">DNA replication</keyword>
<feature type="binding site" evidence="16">
    <location>
        <position position="57"/>
    </location>
    <ligand>
        <name>substrate</name>
    </ligand>
</feature>
<evidence type="ECO:0000313" key="21">
    <source>
        <dbReference type="Proteomes" id="UP000316688"/>
    </source>
</evidence>
<dbReference type="RefSeq" id="WP_144348117.1">
    <property type="nucleotide sequence ID" value="NZ_VMKP01000003.1"/>
</dbReference>
<evidence type="ECO:0000256" key="4">
    <source>
        <dbReference type="ARBA" id="ARBA00022679"/>
    </source>
</evidence>
<dbReference type="InterPro" id="IPR006309">
    <property type="entry name" value="DnaQ_proteo"/>
</dbReference>
<keyword evidence="21" id="KW-1185">Reference proteome</keyword>
<feature type="binding site" evidence="17">
    <location>
        <position position="158"/>
    </location>
    <ligand>
        <name>a divalent metal cation</name>
        <dbReference type="ChEBI" id="CHEBI:60240"/>
        <label>1</label>
        <note>catalytic</note>
    </ligand>
</feature>
<accession>A0A557RHG1</accession>
<name>A0A557RHG1_9GAMM</name>
<feature type="binding site" evidence="16">
    <location>
        <position position="7"/>
    </location>
    <ligand>
        <name>substrate</name>
    </ligand>
</feature>
<gene>
    <name evidence="18 20" type="primary">dnaQ</name>
    <name evidence="20" type="ORF">FPL11_07870</name>
</gene>
<evidence type="ECO:0000256" key="14">
    <source>
        <dbReference type="ARBA" id="ARBA00049244"/>
    </source>
</evidence>
<dbReference type="GO" id="GO:0046872">
    <property type="term" value="F:metal ion binding"/>
    <property type="evidence" value="ECO:0007669"/>
    <property type="project" value="UniProtKB-KW"/>
</dbReference>
<evidence type="ECO:0000256" key="16">
    <source>
        <dbReference type="PIRSR" id="PIRSR606309-2"/>
    </source>
</evidence>
<dbReference type="GO" id="GO:0003677">
    <property type="term" value="F:DNA binding"/>
    <property type="evidence" value="ECO:0007669"/>
    <property type="project" value="InterPro"/>
</dbReference>
<dbReference type="SUPFAM" id="SSF53098">
    <property type="entry name" value="Ribonuclease H-like"/>
    <property type="match status" value="1"/>
</dbReference>
<dbReference type="NCBIfam" id="NF004316">
    <property type="entry name" value="PRK05711.1"/>
    <property type="match status" value="1"/>
</dbReference>
<keyword evidence="9 18" id="KW-0378">Hydrolase</keyword>